<proteinExistence type="predicted"/>
<dbReference type="AlphaFoldDB" id="A0A9Q0NDK4"/>
<evidence type="ECO:0000256" key="1">
    <source>
        <dbReference type="SAM" id="MobiDB-lite"/>
    </source>
</evidence>
<sequence length="367" mass="42198">MEIMPEGKHFRLVQDNELPEILKYLERYLPEALKFHQTIKTYLNDRVWQFYFYVSKNWPEDPICLHFPGCTLTPKNNIYGSFGIFCPSERIECVDLLETEDTLIDWREPMYLNFTHIAIMNRLDAFYGRKFGKMERLAGDIYISKGPIDAVELESLPSEEVEMRELTLDNVNAIHDLYPANEIECVEVFEKLIKTLPGFGIFTQGTDELAAWMMHSYYGAMFSMQTRPEFRRKGYGIHLAQALTQRVKDRGYTPFVVIRPENDASRNLYTKLGFVRAFATVRVTLNPNKIQMRANGQINGQANGDVIAGNGDIHFENNENGHAAANVYEDDAQQDEGIEDMRNETVDNISVLSSDDKDEGIEEGKDD</sequence>
<dbReference type="Gene3D" id="3.40.630.30">
    <property type="match status" value="1"/>
</dbReference>
<protein>
    <recommendedName>
        <fullName evidence="2">N-acetyltransferase domain-containing protein</fullName>
    </recommendedName>
</protein>
<feature type="domain" description="N-acetyltransferase" evidence="2">
    <location>
        <begin position="161"/>
        <end position="297"/>
    </location>
</feature>
<dbReference type="InterPro" id="IPR000182">
    <property type="entry name" value="GNAT_dom"/>
</dbReference>
<feature type="region of interest" description="Disordered" evidence="1">
    <location>
        <begin position="330"/>
        <end position="367"/>
    </location>
</feature>
<gene>
    <name evidence="3" type="ORF">Bhyg_03576</name>
</gene>
<keyword evidence="4" id="KW-1185">Reference proteome</keyword>
<dbReference type="Proteomes" id="UP001151699">
    <property type="component" value="Chromosome A"/>
</dbReference>
<dbReference type="GO" id="GO:0016747">
    <property type="term" value="F:acyltransferase activity, transferring groups other than amino-acyl groups"/>
    <property type="evidence" value="ECO:0007669"/>
    <property type="project" value="InterPro"/>
</dbReference>
<dbReference type="InterPro" id="IPR016181">
    <property type="entry name" value="Acyl_CoA_acyltransferase"/>
</dbReference>
<feature type="non-terminal residue" evidence="3">
    <location>
        <position position="367"/>
    </location>
</feature>
<dbReference type="PANTHER" id="PTHR20958">
    <property type="entry name" value="GLYCINE N-ACYLTRANSFERASE-LIKE PROTEIN"/>
    <property type="match status" value="1"/>
</dbReference>
<name>A0A9Q0NDK4_9DIPT</name>
<dbReference type="PROSITE" id="PS51186">
    <property type="entry name" value="GNAT"/>
    <property type="match status" value="1"/>
</dbReference>
<comment type="caution">
    <text evidence="3">The sequence shown here is derived from an EMBL/GenBank/DDBJ whole genome shotgun (WGS) entry which is preliminary data.</text>
</comment>
<feature type="compositionally biased region" description="Acidic residues" evidence="1">
    <location>
        <begin position="356"/>
        <end position="367"/>
    </location>
</feature>
<dbReference type="CDD" id="cd04301">
    <property type="entry name" value="NAT_SF"/>
    <property type="match status" value="1"/>
</dbReference>
<dbReference type="SUPFAM" id="SSF55729">
    <property type="entry name" value="Acyl-CoA N-acyltransferases (Nat)"/>
    <property type="match status" value="1"/>
</dbReference>
<dbReference type="EMBL" id="WJQU01000001">
    <property type="protein sequence ID" value="KAJ6648348.1"/>
    <property type="molecule type" value="Genomic_DNA"/>
</dbReference>
<dbReference type="InterPro" id="IPR013653">
    <property type="entry name" value="GCN5-like_dom"/>
</dbReference>
<dbReference type="OrthoDB" id="8179865at2759"/>
<evidence type="ECO:0000313" key="3">
    <source>
        <dbReference type="EMBL" id="KAJ6648348.1"/>
    </source>
</evidence>
<dbReference type="PANTHER" id="PTHR20958:SF9">
    <property type="entry name" value="RE58324P"/>
    <property type="match status" value="1"/>
</dbReference>
<accession>A0A9Q0NDK4</accession>
<evidence type="ECO:0000313" key="4">
    <source>
        <dbReference type="Proteomes" id="UP001151699"/>
    </source>
</evidence>
<dbReference type="Pfam" id="PF08445">
    <property type="entry name" value="FR47"/>
    <property type="match status" value="1"/>
</dbReference>
<reference evidence="3" key="1">
    <citation type="submission" date="2022-07" db="EMBL/GenBank/DDBJ databases">
        <authorList>
            <person name="Trinca V."/>
            <person name="Uliana J.V.C."/>
            <person name="Torres T.T."/>
            <person name="Ward R.J."/>
            <person name="Monesi N."/>
        </authorList>
    </citation>
    <scope>NUCLEOTIDE SEQUENCE</scope>
    <source>
        <strain evidence="3">HSMRA1968</strain>
        <tissue evidence="3">Whole embryos</tissue>
    </source>
</reference>
<dbReference type="InterPro" id="IPR053225">
    <property type="entry name" value="Acyl-CoA_N-acyltransferase"/>
</dbReference>
<evidence type="ECO:0000259" key="2">
    <source>
        <dbReference type="PROSITE" id="PS51186"/>
    </source>
</evidence>
<organism evidence="3 4">
    <name type="scientific">Pseudolycoriella hygida</name>
    <dbReference type="NCBI Taxonomy" id="35572"/>
    <lineage>
        <taxon>Eukaryota</taxon>
        <taxon>Metazoa</taxon>
        <taxon>Ecdysozoa</taxon>
        <taxon>Arthropoda</taxon>
        <taxon>Hexapoda</taxon>
        <taxon>Insecta</taxon>
        <taxon>Pterygota</taxon>
        <taxon>Neoptera</taxon>
        <taxon>Endopterygota</taxon>
        <taxon>Diptera</taxon>
        <taxon>Nematocera</taxon>
        <taxon>Sciaroidea</taxon>
        <taxon>Sciaridae</taxon>
        <taxon>Pseudolycoriella</taxon>
    </lineage>
</organism>